<dbReference type="GO" id="GO:0005525">
    <property type="term" value="F:GTP binding"/>
    <property type="evidence" value="ECO:0007669"/>
    <property type="project" value="UniProtKB-KW"/>
</dbReference>
<reference evidence="6" key="1">
    <citation type="journal article" date="2020" name="Stud. Mycol.">
        <title>101 Dothideomycetes genomes: a test case for predicting lifestyles and emergence of pathogens.</title>
        <authorList>
            <person name="Haridas S."/>
            <person name="Albert R."/>
            <person name="Binder M."/>
            <person name="Bloem J."/>
            <person name="Labutti K."/>
            <person name="Salamov A."/>
            <person name="Andreopoulos B."/>
            <person name="Baker S."/>
            <person name="Barry K."/>
            <person name="Bills G."/>
            <person name="Bluhm B."/>
            <person name="Cannon C."/>
            <person name="Castanera R."/>
            <person name="Culley D."/>
            <person name="Daum C."/>
            <person name="Ezra D."/>
            <person name="Gonzalez J."/>
            <person name="Henrissat B."/>
            <person name="Kuo A."/>
            <person name="Liang C."/>
            <person name="Lipzen A."/>
            <person name="Lutzoni F."/>
            <person name="Magnuson J."/>
            <person name="Mondo S."/>
            <person name="Nolan M."/>
            <person name="Ohm R."/>
            <person name="Pangilinan J."/>
            <person name="Park H.-J."/>
            <person name="Ramirez L."/>
            <person name="Alfaro M."/>
            <person name="Sun H."/>
            <person name="Tritt A."/>
            <person name="Yoshinaga Y."/>
            <person name="Zwiers L.-H."/>
            <person name="Turgeon B."/>
            <person name="Goodwin S."/>
            <person name="Spatafora J."/>
            <person name="Crous P."/>
            <person name="Grigoriev I."/>
        </authorList>
    </citation>
    <scope>NUCLEOTIDE SEQUENCE</scope>
    <source>
        <strain evidence="6">CBS 121739</strain>
    </source>
</reference>
<organism evidence="6 7">
    <name type="scientific">Pseudovirgaria hyperparasitica</name>
    <dbReference type="NCBI Taxonomy" id="470096"/>
    <lineage>
        <taxon>Eukaryota</taxon>
        <taxon>Fungi</taxon>
        <taxon>Dikarya</taxon>
        <taxon>Ascomycota</taxon>
        <taxon>Pezizomycotina</taxon>
        <taxon>Dothideomycetes</taxon>
        <taxon>Dothideomycetes incertae sedis</taxon>
        <taxon>Acrospermales</taxon>
        <taxon>Acrospermaceae</taxon>
        <taxon>Pseudovirgaria</taxon>
    </lineage>
</organism>
<dbReference type="GO" id="GO:0005739">
    <property type="term" value="C:mitochondrion"/>
    <property type="evidence" value="ECO:0007669"/>
    <property type="project" value="TreeGrafter"/>
</dbReference>
<dbReference type="PANTHER" id="PTHR11702">
    <property type="entry name" value="DEVELOPMENTALLY REGULATED GTP-BINDING PROTEIN-RELATED"/>
    <property type="match status" value="1"/>
</dbReference>
<proteinExistence type="predicted"/>
<dbReference type="RefSeq" id="XP_033600920.1">
    <property type="nucleotide sequence ID" value="XM_033741014.1"/>
</dbReference>
<dbReference type="PRINTS" id="PR00326">
    <property type="entry name" value="GTP1OBG"/>
</dbReference>
<keyword evidence="7" id="KW-1185">Reference proteome</keyword>
<feature type="compositionally biased region" description="Low complexity" evidence="3">
    <location>
        <begin position="49"/>
        <end position="60"/>
    </location>
</feature>
<dbReference type="Pfam" id="PF01018">
    <property type="entry name" value="GTP1_OBG"/>
    <property type="match status" value="2"/>
</dbReference>
<protein>
    <submittedName>
        <fullName evidence="6">GTP-binding protein Obg/CgtA</fullName>
    </submittedName>
</protein>
<dbReference type="SUPFAM" id="SSF82051">
    <property type="entry name" value="Obg GTP-binding protein N-terminal domain"/>
    <property type="match status" value="1"/>
</dbReference>
<feature type="domain" description="Obg" evidence="5">
    <location>
        <begin position="80"/>
        <end position="309"/>
    </location>
</feature>
<dbReference type="GeneID" id="54482068"/>
<evidence type="ECO:0000313" key="6">
    <source>
        <dbReference type="EMBL" id="KAF2758469.1"/>
    </source>
</evidence>
<dbReference type="InterPro" id="IPR006073">
    <property type="entry name" value="GTP-bd"/>
</dbReference>
<dbReference type="Gene3D" id="2.70.210.12">
    <property type="entry name" value="GTP1/OBG domain"/>
    <property type="match status" value="1"/>
</dbReference>
<evidence type="ECO:0000259" key="4">
    <source>
        <dbReference type="PROSITE" id="PS51710"/>
    </source>
</evidence>
<evidence type="ECO:0000313" key="7">
    <source>
        <dbReference type="Proteomes" id="UP000799437"/>
    </source>
</evidence>
<keyword evidence="1" id="KW-0547">Nucleotide-binding</keyword>
<dbReference type="EMBL" id="ML996571">
    <property type="protein sequence ID" value="KAF2758469.1"/>
    <property type="molecule type" value="Genomic_DNA"/>
</dbReference>
<evidence type="ECO:0000259" key="5">
    <source>
        <dbReference type="PROSITE" id="PS51883"/>
    </source>
</evidence>
<dbReference type="InterPro" id="IPR036726">
    <property type="entry name" value="GTP1_OBG_dom_sf"/>
</dbReference>
<gene>
    <name evidence="6" type="ORF">EJ05DRAFT_352096</name>
</gene>
<dbReference type="InterPro" id="IPR031167">
    <property type="entry name" value="G_OBG"/>
</dbReference>
<dbReference type="SUPFAM" id="SSF52540">
    <property type="entry name" value="P-loop containing nucleoside triphosphate hydrolases"/>
    <property type="match status" value="1"/>
</dbReference>
<dbReference type="GO" id="GO:0003924">
    <property type="term" value="F:GTPase activity"/>
    <property type="evidence" value="ECO:0007669"/>
    <property type="project" value="InterPro"/>
</dbReference>
<keyword evidence="2" id="KW-0342">GTP-binding</keyword>
<feature type="region of interest" description="Disordered" evidence="3">
    <location>
        <begin position="48"/>
        <end position="70"/>
    </location>
</feature>
<dbReference type="OrthoDB" id="347018at2759"/>
<evidence type="ECO:0000256" key="3">
    <source>
        <dbReference type="SAM" id="MobiDB-lite"/>
    </source>
</evidence>
<dbReference type="PROSITE" id="PS51710">
    <property type="entry name" value="G_OBG"/>
    <property type="match status" value="1"/>
</dbReference>
<dbReference type="InterPro" id="IPR027417">
    <property type="entry name" value="P-loop_NTPase"/>
</dbReference>
<dbReference type="PROSITE" id="PS51883">
    <property type="entry name" value="OBG"/>
    <property type="match status" value="1"/>
</dbReference>
<dbReference type="InterPro" id="IPR006169">
    <property type="entry name" value="GTP1_OBG_dom"/>
</dbReference>
<dbReference type="GO" id="GO:0042254">
    <property type="term" value="P:ribosome biogenesis"/>
    <property type="evidence" value="ECO:0007669"/>
    <property type="project" value="UniProtKB-UniRule"/>
</dbReference>
<evidence type="ECO:0000256" key="1">
    <source>
        <dbReference type="ARBA" id="ARBA00022741"/>
    </source>
</evidence>
<accession>A0A6A6W8D0</accession>
<dbReference type="Gene3D" id="3.40.50.300">
    <property type="entry name" value="P-loop containing nucleotide triphosphate hydrolases"/>
    <property type="match status" value="1"/>
</dbReference>
<evidence type="ECO:0000256" key="2">
    <source>
        <dbReference type="ARBA" id="ARBA00023134"/>
    </source>
</evidence>
<dbReference type="PANTHER" id="PTHR11702:SF31">
    <property type="entry name" value="MITOCHONDRIAL RIBOSOME-ASSOCIATED GTPASE 2"/>
    <property type="match status" value="1"/>
</dbReference>
<dbReference type="InterPro" id="IPR045086">
    <property type="entry name" value="OBG_GTPase"/>
</dbReference>
<feature type="domain" description="OBG-type G" evidence="4">
    <location>
        <begin position="310"/>
        <end position="559"/>
    </location>
</feature>
<sequence>MPPPRIHQIRGTLTPFLYPLLWEEACVGVGRRLPRQRTRCYVQQCRKYSTPTTTTPTSPSDPAQLPEGRLNPSRDDYSITPFADRCVLTLAAGSGGHGCVSFLREKYIEDGPPNGGDGGTGGNVYIQAVRGETSLHKLARRRTIFAGRGKNGQGKTKGGERGEDVLLTVPVGTVVREITRHDPVGNEERRIFMEQGGLQPGENDTGFEGGNWQDKKWLLYPGIPASKIALMPMPKVPPPRRSPLAAMEPSGPIRLDLDKPMDRPMLLAAGAVGGLGNQHFVSEELRKPMMATRGADGTKISVQLELKLLADVALVGLPNAGKSTLLRAISNSNARVGSWAFTTLQPNIGTVVLDDHKGRPKLTLRETSGETRPNFLIADIPGLIEDAHLDRGLGLGFLRHVERAACLAFVIDLSAGDAIVALNSLWKEVSEYELLREKQLYAESQRTVNYKPFNNDLEHLSNADFVTAPDQDAHPLPSLALPPLSAKPWFVVATKGDLPETQHNFGALQSYMQAIAAGRLPHPSGKANAWKRVLHAVPVSAIRAEGTQRIAEVVVELLQPAAVA</sequence>
<dbReference type="Pfam" id="PF01926">
    <property type="entry name" value="MMR_HSR1"/>
    <property type="match status" value="1"/>
</dbReference>
<name>A0A6A6W8D0_9PEZI</name>
<dbReference type="Proteomes" id="UP000799437">
    <property type="component" value="Unassembled WGS sequence"/>
</dbReference>
<dbReference type="AlphaFoldDB" id="A0A6A6W8D0"/>